<dbReference type="GO" id="GO:0000156">
    <property type="term" value="F:phosphorelay response regulator activity"/>
    <property type="evidence" value="ECO:0007669"/>
    <property type="project" value="TreeGrafter"/>
</dbReference>
<feature type="modified residue" description="4-aspartylphosphate" evidence="6">
    <location>
        <position position="52"/>
    </location>
</feature>
<comment type="caution">
    <text evidence="10">The sequence shown here is derived from an EMBL/GenBank/DDBJ whole genome shotgun (WGS) entry which is preliminary data.</text>
</comment>
<evidence type="ECO:0000256" key="6">
    <source>
        <dbReference type="PROSITE-ProRule" id="PRU00169"/>
    </source>
</evidence>
<dbReference type="RefSeq" id="WP_185163048.1">
    <property type="nucleotide sequence ID" value="NZ_JACKWY010000001.1"/>
</dbReference>
<feature type="domain" description="Response regulatory" evidence="8">
    <location>
        <begin position="3"/>
        <end position="116"/>
    </location>
</feature>
<evidence type="ECO:0000313" key="11">
    <source>
        <dbReference type="Proteomes" id="UP000585258"/>
    </source>
</evidence>
<dbReference type="Gene3D" id="3.40.50.2300">
    <property type="match status" value="1"/>
</dbReference>
<evidence type="ECO:0000256" key="7">
    <source>
        <dbReference type="PROSITE-ProRule" id="PRU01091"/>
    </source>
</evidence>
<dbReference type="Gene3D" id="1.10.10.10">
    <property type="entry name" value="Winged helix-like DNA-binding domain superfamily/Winged helix DNA-binding domain"/>
    <property type="match status" value="1"/>
</dbReference>
<dbReference type="SMART" id="SM00862">
    <property type="entry name" value="Trans_reg_C"/>
    <property type="match status" value="1"/>
</dbReference>
<comment type="function">
    <text evidence="5">May play the central regulatory role in sporulation. It may be an element of the effector pathway responsible for the activation of sporulation genes in response to nutritional stress. Spo0A may act in concert with spo0H (a sigma factor) to control the expression of some genes that are critical to the sporulation process.</text>
</comment>
<dbReference type="InterPro" id="IPR036388">
    <property type="entry name" value="WH-like_DNA-bd_sf"/>
</dbReference>
<keyword evidence="3 7" id="KW-0238">DNA-binding</keyword>
<dbReference type="SUPFAM" id="SSF52172">
    <property type="entry name" value="CheY-like"/>
    <property type="match status" value="1"/>
</dbReference>
<evidence type="ECO:0000313" key="10">
    <source>
        <dbReference type="EMBL" id="MBB6713170.1"/>
    </source>
</evidence>
<feature type="DNA-binding region" description="OmpR/PhoB-type" evidence="7">
    <location>
        <begin position="126"/>
        <end position="226"/>
    </location>
</feature>
<dbReference type="CDD" id="cd17574">
    <property type="entry name" value="REC_OmpR"/>
    <property type="match status" value="1"/>
</dbReference>
<dbReference type="InterPro" id="IPR039420">
    <property type="entry name" value="WalR-like"/>
</dbReference>
<dbReference type="InterPro" id="IPR016032">
    <property type="entry name" value="Sig_transdc_resp-reg_C-effctor"/>
</dbReference>
<proteinExistence type="predicted"/>
<gene>
    <name evidence="10" type="ORF">H7E68_00305</name>
</gene>
<sequence length="230" mass="26187">MGRILLIEDDESLALGIEYSLMEEGYQVLRGGTVEEGKCIFEDGIFDLVLLDINLPDGTGYEICKYIKSKSEVPVIFLTALDEEVNVVLGLDMGGDDYITKPFRVRELLSRIKAVIRRSKKAVVESKLFKSGDIEINTSTAEIMKKGEKINLTAQEYRLLLIFINNAKEVLSKEKLLNEIFEGEGAYVDENTLSVYVKRLREKLEDERSSPKYIITKRGLGYKWDMIVEK</sequence>
<dbReference type="Gene3D" id="6.10.250.690">
    <property type="match status" value="1"/>
</dbReference>
<evidence type="ECO:0000259" key="9">
    <source>
        <dbReference type="PROSITE" id="PS51755"/>
    </source>
</evidence>
<dbReference type="PANTHER" id="PTHR48111:SF73">
    <property type="entry name" value="ALKALINE PHOSPHATASE SYNTHESIS TRANSCRIPTIONAL REGULATORY PROTEIN PHOP"/>
    <property type="match status" value="1"/>
</dbReference>
<dbReference type="GO" id="GO:0032993">
    <property type="term" value="C:protein-DNA complex"/>
    <property type="evidence" value="ECO:0007669"/>
    <property type="project" value="TreeGrafter"/>
</dbReference>
<dbReference type="InterPro" id="IPR011006">
    <property type="entry name" value="CheY-like_superfamily"/>
</dbReference>
<evidence type="ECO:0000256" key="2">
    <source>
        <dbReference type="ARBA" id="ARBA00023015"/>
    </source>
</evidence>
<dbReference type="AlphaFoldDB" id="A0A7X0S8Y9"/>
<dbReference type="GO" id="GO:0000976">
    <property type="term" value="F:transcription cis-regulatory region binding"/>
    <property type="evidence" value="ECO:0007669"/>
    <property type="project" value="TreeGrafter"/>
</dbReference>
<evidence type="ECO:0000259" key="8">
    <source>
        <dbReference type="PROSITE" id="PS50110"/>
    </source>
</evidence>
<keyword evidence="4" id="KW-0804">Transcription</keyword>
<dbReference type="Pfam" id="PF00072">
    <property type="entry name" value="Response_reg"/>
    <property type="match status" value="1"/>
</dbReference>
<dbReference type="PROSITE" id="PS51755">
    <property type="entry name" value="OMPR_PHOB"/>
    <property type="match status" value="1"/>
</dbReference>
<dbReference type="SMART" id="SM00448">
    <property type="entry name" value="REC"/>
    <property type="match status" value="1"/>
</dbReference>
<reference evidence="10 11" key="1">
    <citation type="submission" date="2020-08" db="EMBL/GenBank/DDBJ databases">
        <title>Clostridia isolated from Swiss meat.</title>
        <authorList>
            <person name="Wambui J."/>
            <person name="Stevens M.J.A."/>
            <person name="Stephan R."/>
        </authorList>
    </citation>
    <scope>NUCLEOTIDE SEQUENCE [LARGE SCALE GENOMIC DNA]</scope>
    <source>
        <strain evidence="10 11">CM001</strain>
    </source>
</reference>
<dbReference type="Pfam" id="PF00486">
    <property type="entry name" value="Trans_reg_C"/>
    <property type="match status" value="1"/>
</dbReference>
<evidence type="ECO:0000256" key="5">
    <source>
        <dbReference type="ARBA" id="ARBA00024867"/>
    </source>
</evidence>
<organism evidence="10 11">
    <name type="scientific">Clostridium gasigenes</name>
    <dbReference type="NCBI Taxonomy" id="94869"/>
    <lineage>
        <taxon>Bacteria</taxon>
        <taxon>Bacillati</taxon>
        <taxon>Bacillota</taxon>
        <taxon>Clostridia</taxon>
        <taxon>Eubacteriales</taxon>
        <taxon>Clostridiaceae</taxon>
        <taxon>Clostridium</taxon>
    </lineage>
</organism>
<dbReference type="InterPro" id="IPR001867">
    <property type="entry name" value="OmpR/PhoB-type_DNA-bd"/>
</dbReference>
<protein>
    <recommendedName>
        <fullName evidence="1">Stage 0 sporulation protein A homolog</fullName>
    </recommendedName>
</protein>
<keyword evidence="6" id="KW-0597">Phosphoprotein</keyword>
<evidence type="ECO:0000256" key="3">
    <source>
        <dbReference type="ARBA" id="ARBA00023125"/>
    </source>
</evidence>
<evidence type="ECO:0000256" key="1">
    <source>
        <dbReference type="ARBA" id="ARBA00018672"/>
    </source>
</evidence>
<feature type="domain" description="OmpR/PhoB-type" evidence="9">
    <location>
        <begin position="126"/>
        <end position="226"/>
    </location>
</feature>
<evidence type="ECO:0000256" key="4">
    <source>
        <dbReference type="ARBA" id="ARBA00023163"/>
    </source>
</evidence>
<dbReference type="EMBL" id="JACKWY010000001">
    <property type="protein sequence ID" value="MBB6713170.1"/>
    <property type="molecule type" value="Genomic_DNA"/>
</dbReference>
<dbReference type="SUPFAM" id="SSF46894">
    <property type="entry name" value="C-terminal effector domain of the bipartite response regulators"/>
    <property type="match status" value="1"/>
</dbReference>
<name>A0A7X0S8Y9_9CLOT</name>
<accession>A0A7X0S8Y9</accession>
<dbReference type="Proteomes" id="UP000585258">
    <property type="component" value="Unassembled WGS sequence"/>
</dbReference>
<dbReference type="CDD" id="cd00383">
    <property type="entry name" value="trans_reg_C"/>
    <property type="match status" value="1"/>
</dbReference>
<dbReference type="PANTHER" id="PTHR48111">
    <property type="entry name" value="REGULATOR OF RPOS"/>
    <property type="match status" value="1"/>
</dbReference>
<dbReference type="GO" id="GO:0006355">
    <property type="term" value="P:regulation of DNA-templated transcription"/>
    <property type="evidence" value="ECO:0007669"/>
    <property type="project" value="InterPro"/>
</dbReference>
<dbReference type="GO" id="GO:0005829">
    <property type="term" value="C:cytosol"/>
    <property type="evidence" value="ECO:0007669"/>
    <property type="project" value="TreeGrafter"/>
</dbReference>
<keyword evidence="2" id="KW-0805">Transcription regulation</keyword>
<dbReference type="PROSITE" id="PS50110">
    <property type="entry name" value="RESPONSE_REGULATORY"/>
    <property type="match status" value="1"/>
</dbReference>
<dbReference type="InterPro" id="IPR001789">
    <property type="entry name" value="Sig_transdc_resp-reg_receiver"/>
</dbReference>